<keyword evidence="2" id="KW-1185">Reference proteome</keyword>
<gene>
    <name evidence="1" type="ORF">PN838_23145</name>
</gene>
<reference evidence="1 2" key="1">
    <citation type="submission" date="2023-01" db="EMBL/GenBank/DDBJ databases">
        <title>Psychrosphaera sp. nov., isolated from marine algae.</title>
        <authorList>
            <person name="Bayburt H."/>
            <person name="Choi B.J."/>
            <person name="Kim J.M."/>
            <person name="Choi D.G."/>
            <person name="Jeon C.O."/>
        </authorList>
    </citation>
    <scope>NUCLEOTIDE SEQUENCE [LARGE SCALE GENOMIC DNA]</scope>
    <source>
        <strain evidence="1 2">G1-22</strain>
    </source>
</reference>
<name>A0ABT5FIS3_9GAMM</name>
<dbReference type="RefSeq" id="WP_272182145.1">
    <property type="nucleotide sequence ID" value="NZ_JAQOMS010000002.1"/>
</dbReference>
<evidence type="ECO:0008006" key="3">
    <source>
        <dbReference type="Google" id="ProtNLM"/>
    </source>
</evidence>
<proteinExistence type="predicted"/>
<protein>
    <recommendedName>
        <fullName evidence="3">HEAT repeat domain-containing protein</fullName>
    </recommendedName>
</protein>
<evidence type="ECO:0000313" key="1">
    <source>
        <dbReference type="EMBL" id="MDC2891106.1"/>
    </source>
</evidence>
<comment type="caution">
    <text evidence="1">The sequence shown here is derived from an EMBL/GenBank/DDBJ whole genome shotgun (WGS) entry which is preliminary data.</text>
</comment>
<dbReference type="Proteomes" id="UP001528411">
    <property type="component" value="Unassembled WGS sequence"/>
</dbReference>
<accession>A0ABT5FIS3</accession>
<organism evidence="1 2">
    <name type="scientific">Psychrosphaera algicola</name>
    <dbReference type="NCBI Taxonomy" id="3023714"/>
    <lineage>
        <taxon>Bacteria</taxon>
        <taxon>Pseudomonadati</taxon>
        <taxon>Pseudomonadota</taxon>
        <taxon>Gammaproteobacteria</taxon>
        <taxon>Alteromonadales</taxon>
        <taxon>Pseudoalteromonadaceae</taxon>
        <taxon>Psychrosphaera</taxon>
    </lineage>
</organism>
<evidence type="ECO:0000313" key="2">
    <source>
        <dbReference type="Proteomes" id="UP001528411"/>
    </source>
</evidence>
<sequence>MPELVSSIAAIPSDKTREILEFLLNGDLYYVKASKQVVFAVKNQEEAYQLTDALTNVAMDAVSKSAIKKVRTNNSLRSKIRSAIARIDLTNSNKAVRIQAVKQLLDNPSEAGLQAIKELLSQEQDDDVLELMNVILMINQLKNGEHAQKMAAIKRLSDNLEPAIKNTMVTMLNALPKKVKPQNNWP</sequence>
<dbReference type="EMBL" id="JAQOMS010000002">
    <property type="protein sequence ID" value="MDC2891106.1"/>
    <property type="molecule type" value="Genomic_DNA"/>
</dbReference>